<comment type="caution">
    <text evidence="8">The sequence shown here is derived from an EMBL/GenBank/DDBJ whole genome shotgun (WGS) entry which is preliminary data.</text>
</comment>
<evidence type="ECO:0000256" key="3">
    <source>
        <dbReference type="ARBA" id="ARBA00022475"/>
    </source>
</evidence>
<dbReference type="GO" id="GO:0005886">
    <property type="term" value="C:plasma membrane"/>
    <property type="evidence" value="ECO:0007669"/>
    <property type="project" value="UniProtKB-SubCell"/>
</dbReference>
<keyword evidence="4 7" id="KW-0812">Transmembrane</keyword>
<evidence type="ECO:0000313" key="9">
    <source>
        <dbReference type="Proteomes" id="UP001152173"/>
    </source>
</evidence>
<comment type="similarity">
    <text evidence="2">Belongs to the UPF0719 family.</text>
</comment>
<dbReference type="PANTHER" id="PTHR40043">
    <property type="entry name" value="UPF0719 INNER MEMBRANE PROTEIN YJFL"/>
    <property type="match status" value="1"/>
</dbReference>
<evidence type="ECO:0000256" key="1">
    <source>
        <dbReference type="ARBA" id="ARBA00004651"/>
    </source>
</evidence>
<evidence type="ECO:0000256" key="2">
    <source>
        <dbReference type="ARBA" id="ARBA00005779"/>
    </source>
</evidence>
<evidence type="ECO:0000256" key="4">
    <source>
        <dbReference type="ARBA" id="ARBA00022692"/>
    </source>
</evidence>
<comment type="subcellular location">
    <subcellularLocation>
        <location evidence="1">Cell membrane</location>
        <topology evidence="1">Multi-pass membrane protein</topology>
    </subcellularLocation>
</comment>
<keyword evidence="6 7" id="KW-0472">Membrane</keyword>
<sequence length="138" mass="14776">MMEYITGETVGNFLAHFGVGVLLMLLGLTVFAFTTKFSEVKLIKEGNIAVALKLWGKAIGLGIVIYTVWAGSVNLLDAFIWGLVGIATQVIAYWIVEYGLTPNTNLAKEVENGNLAVGFSLFSISIVVGLLVAASLTY</sequence>
<dbReference type="Proteomes" id="UP001152173">
    <property type="component" value="Unassembled WGS sequence"/>
</dbReference>
<feature type="transmembrane region" description="Helical" evidence="7">
    <location>
        <begin position="78"/>
        <end position="96"/>
    </location>
</feature>
<feature type="transmembrane region" description="Helical" evidence="7">
    <location>
        <begin position="116"/>
        <end position="136"/>
    </location>
</feature>
<name>A0A9X3LGI4_9BACL</name>
<proteinExistence type="inferred from homology"/>
<reference evidence="8" key="1">
    <citation type="submission" date="2022-05" db="EMBL/GenBank/DDBJ databases">
        <authorList>
            <person name="Colautti A."/>
            <person name="Iacumin L."/>
        </authorList>
    </citation>
    <scope>NUCLEOTIDE SEQUENCE</scope>
    <source>
        <strain evidence="8">SK 55</strain>
    </source>
</reference>
<organism evidence="8 9">
    <name type="scientific">Paenisporosarcina quisquiliarum</name>
    <dbReference type="NCBI Taxonomy" id="365346"/>
    <lineage>
        <taxon>Bacteria</taxon>
        <taxon>Bacillati</taxon>
        <taxon>Bacillota</taxon>
        <taxon>Bacilli</taxon>
        <taxon>Bacillales</taxon>
        <taxon>Caryophanaceae</taxon>
        <taxon>Paenisporosarcina</taxon>
    </lineage>
</organism>
<evidence type="ECO:0000313" key="8">
    <source>
        <dbReference type="EMBL" id="MCZ8535944.1"/>
    </source>
</evidence>
<evidence type="ECO:0000256" key="5">
    <source>
        <dbReference type="ARBA" id="ARBA00022989"/>
    </source>
</evidence>
<accession>A0A9X3LGI4</accession>
<evidence type="ECO:0000256" key="6">
    <source>
        <dbReference type="ARBA" id="ARBA00023136"/>
    </source>
</evidence>
<dbReference type="Pfam" id="PF03994">
    <property type="entry name" value="DUF350"/>
    <property type="match status" value="1"/>
</dbReference>
<protein>
    <submittedName>
        <fullName evidence="8">DUF350 domain-containing protein</fullName>
    </submittedName>
</protein>
<keyword evidence="5 7" id="KW-1133">Transmembrane helix</keyword>
<dbReference type="PANTHER" id="PTHR40043:SF1">
    <property type="entry name" value="UPF0719 INNER MEMBRANE PROTEIN YJFL"/>
    <property type="match status" value="1"/>
</dbReference>
<dbReference type="AlphaFoldDB" id="A0A9X3LGI4"/>
<feature type="transmembrane region" description="Helical" evidence="7">
    <location>
        <begin position="54"/>
        <end position="72"/>
    </location>
</feature>
<keyword evidence="3" id="KW-1003">Cell membrane</keyword>
<evidence type="ECO:0000256" key="7">
    <source>
        <dbReference type="SAM" id="Phobius"/>
    </source>
</evidence>
<gene>
    <name evidence="8" type="ORF">M9R32_01910</name>
</gene>
<keyword evidence="9" id="KW-1185">Reference proteome</keyword>
<dbReference type="InterPro" id="IPR007140">
    <property type="entry name" value="DUF350"/>
</dbReference>
<feature type="transmembrane region" description="Helical" evidence="7">
    <location>
        <begin position="13"/>
        <end position="33"/>
    </location>
</feature>
<dbReference type="EMBL" id="JAMKBJ010000001">
    <property type="protein sequence ID" value="MCZ8535944.1"/>
    <property type="molecule type" value="Genomic_DNA"/>
</dbReference>